<feature type="region of interest" description="Disordered" evidence="1">
    <location>
        <begin position="227"/>
        <end position="255"/>
    </location>
</feature>
<dbReference type="Pfam" id="PF01063">
    <property type="entry name" value="Aminotran_4"/>
    <property type="match status" value="1"/>
</dbReference>
<dbReference type="OrthoDB" id="5288718at2759"/>
<dbReference type="InterPro" id="IPR043131">
    <property type="entry name" value="BCAT-like_N"/>
</dbReference>
<dbReference type="Proteomes" id="UP000670092">
    <property type="component" value="Unassembled WGS sequence"/>
</dbReference>
<proteinExistence type="predicted"/>
<sequence>MQPSQTPPESHNFQITSALRYDPDLPRNPHIPDTYPGPQTSPYYLLSYHYDRLLAAAVDFKWSAAITLLQQQPRETAIAQLAQKVNEHTQSNPAHPWRIRVLLNAVGIITVEAVPILPNPSSAPSIFVLPEKPDFSRLLPRNAAGVYSGTASTERIETWTLRLDTEPTSPSLFTRHKTTVRDQYTASRERAGITASPHDKTEVLLYNPAGEVMEGSITTVYFRRRRRQGPGPAAASGSTSTPGETGDGDCNSVDDPGYYWVTPPLSSGGNAGTSRRYALTAQMCVEEVVRVEELQELEGENDRVWLSNGVRGFMPAVLKLNK</sequence>
<dbReference type="AlphaFoldDB" id="A0A8H7YIW5"/>
<dbReference type="Gene3D" id="3.30.470.10">
    <property type="match status" value="1"/>
</dbReference>
<evidence type="ECO:0008006" key="4">
    <source>
        <dbReference type="Google" id="ProtNLM"/>
    </source>
</evidence>
<dbReference type="Gene3D" id="3.20.10.10">
    <property type="entry name" value="D-amino Acid Aminotransferase, subunit A, domain 2"/>
    <property type="match status" value="1"/>
</dbReference>
<dbReference type="GO" id="GO:0003824">
    <property type="term" value="F:catalytic activity"/>
    <property type="evidence" value="ECO:0007669"/>
    <property type="project" value="InterPro"/>
</dbReference>
<reference evidence="2 3" key="1">
    <citation type="submission" date="2021-01" db="EMBL/GenBank/DDBJ databases">
        <title>Chromosome-level genome assembly of a human fungal pathogen reveals clustering of transcriptionally co-regulated genes.</title>
        <authorList>
            <person name="Voorhies M."/>
            <person name="Cohen S."/>
            <person name="Shea T.P."/>
            <person name="Petrus S."/>
            <person name="Munoz J.F."/>
            <person name="Poplawski S."/>
            <person name="Goldman W.E."/>
            <person name="Michael T."/>
            <person name="Cuomo C.A."/>
            <person name="Sil A."/>
            <person name="Beyhan S."/>
        </authorList>
    </citation>
    <scope>NUCLEOTIDE SEQUENCE [LARGE SCALE GENOMIC DNA]</scope>
    <source>
        <strain evidence="2 3">G184AR</strain>
    </source>
</reference>
<dbReference type="SUPFAM" id="SSF56752">
    <property type="entry name" value="D-aminoacid aminotransferase-like PLP-dependent enzymes"/>
    <property type="match status" value="1"/>
</dbReference>
<dbReference type="EMBL" id="JAEVHI010000005">
    <property type="protein sequence ID" value="KAG5290339.1"/>
    <property type="molecule type" value="Genomic_DNA"/>
</dbReference>
<dbReference type="InterPro" id="IPR001544">
    <property type="entry name" value="Aminotrans_IV"/>
</dbReference>
<evidence type="ECO:0000256" key="1">
    <source>
        <dbReference type="SAM" id="MobiDB-lite"/>
    </source>
</evidence>
<organism evidence="2 3">
    <name type="scientific">Ajellomyces capsulatus</name>
    <name type="common">Darling's disease fungus</name>
    <name type="synonym">Histoplasma capsulatum</name>
    <dbReference type="NCBI Taxonomy" id="5037"/>
    <lineage>
        <taxon>Eukaryota</taxon>
        <taxon>Fungi</taxon>
        <taxon>Dikarya</taxon>
        <taxon>Ascomycota</taxon>
        <taxon>Pezizomycotina</taxon>
        <taxon>Eurotiomycetes</taxon>
        <taxon>Eurotiomycetidae</taxon>
        <taxon>Onygenales</taxon>
        <taxon>Ajellomycetaceae</taxon>
        <taxon>Histoplasma</taxon>
    </lineage>
</organism>
<evidence type="ECO:0000313" key="3">
    <source>
        <dbReference type="Proteomes" id="UP000670092"/>
    </source>
</evidence>
<accession>A0A8H7YIW5</accession>
<name>A0A8H7YIW5_AJECA</name>
<comment type="caution">
    <text evidence="2">The sequence shown here is derived from an EMBL/GenBank/DDBJ whole genome shotgun (WGS) entry which is preliminary data.</text>
</comment>
<dbReference type="InterPro" id="IPR036038">
    <property type="entry name" value="Aminotransferase-like"/>
</dbReference>
<protein>
    <recommendedName>
        <fullName evidence="4">Aminotransferase</fullName>
    </recommendedName>
</protein>
<dbReference type="InterPro" id="IPR043132">
    <property type="entry name" value="BCAT-like_C"/>
</dbReference>
<evidence type="ECO:0000313" key="2">
    <source>
        <dbReference type="EMBL" id="KAG5290339.1"/>
    </source>
</evidence>
<dbReference type="VEuPathDB" id="FungiDB:I7I52_07333"/>
<gene>
    <name evidence="2" type="ORF">I7I52_07333</name>
</gene>
<feature type="compositionally biased region" description="Low complexity" evidence="1">
    <location>
        <begin position="229"/>
        <end position="244"/>
    </location>
</feature>